<evidence type="ECO:0000313" key="1">
    <source>
        <dbReference type="EMBL" id="KAJ1365403.1"/>
    </source>
</evidence>
<evidence type="ECO:0000313" key="2">
    <source>
        <dbReference type="Proteomes" id="UP001196413"/>
    </source>
</evidence>
<name>A0AAD5MZR0_PARTN</name>
<gene>
    <name evidence="1" type="ORF">KIN20_025692</name>
</gene>
<accession>A0AAD5MZR0</accession>
<dbReference type="Proteomes" id="UP001196413">
    <property type="component" value="Unassembled WGS sequence"/>
</dbReference>
<protein>
    <submittedName>
        <fullName evidence="1">Uncharacterized protein</fullName>
    </submittedName>
</protein>
<comment type="caution">
    <text evidence="1">The sequence shown here is derived from an EMBL/GenBank/DDBJ whole genome shotgun (WGS) entry which is preliminary data.</text>
</comment>
<keyword evidence="2" id="KW-1185">Reference proteome</keyword>
<sequence length="184" mass="21143">MDKRKLITFVTRWTENSDAPLRKWVEVCESMKDGAKKSEKKLTYAKKSDKFFCCGYGASLSNLVQCDGPCGGLYNTRMLTVIDSKRNHRICGNCLNDNDEPLGQSFVKSSKKPLTRETNKSEKFIDELRSFETQSTVEVEQQKRNHRLGEFIRGPTIVTRVFPGAINRRFYWAYTDAGSSRTYL</sequence>
<proteinExistence type="predicted"/>
<dbReference type="EMBL" id="JAHQIW010005259">
    <property type="protein sequence ID" value="KAJ1365403.1"/>
    <property type="molecule type" value="Genomic_DNA"/>
</dbReference>
<organism evidence="1 2">
    <name type="scientific">Parelaphostrongylus tenuis</name>
    <name type="common">Meningeal worm</name>
    <dbReference type="NCBI Taxonomy" id="148309"/>
    <lineage>
        <taxon>Eukaryota</taxon>
        <taxon>Metazoa</taxon>
        <taxon>Ecdysozoa</taxon>
        <taxon>Nematoda</taxon>
        <taxon>Chromadorea</taxon>
        <taxon>Rhabditida</taxon>
        <taxon>Rhabditina</taxon>
        <taxon>Rhabditomorpha</taxon>
        <taxon>Strongyloidea</taxon>
        <taxon>Metastrongylidae</taxon>
        <taxon>Parelaphostrongylus</taxon>
    </lineage>
</organism>
<reference evidence="1" key="1">
    <citation type="submission" date="2021-06" db="EMBL/GenBank/DDBJ databases">
        <title>Parelaphostrongylus tenuis whole genome reference sequence.</title>
        <authorList>
            <person name="Garwood T.J."/>
            <person name="Larsen P.A."/>
            <person name="Fountain-Jones N.M."/>
            <person name="Garbe J.R."/>
            <person name="Macchietto M.G."/>
            <person name="Kania S.A."/>
            <person name="Gerhold R.W."/>
            <person name="Richards J.E."/>
            <person name="Wolf T.M."/>
        </authorList>
    </citation>
    <scope>NUCLEOTIDE SEQUENCE</scope>
    <source>
        <strain evidence="1">MNPRO001-30</strain>
        <tissue evidence="1">Meninges</tissue>
    </source>
</reference>
<dbReference type="AlphaFoldDB" id="A0AAD5MZR0"/>